<dbReference type="RefSeq" id="WP_089121952.1">
    <property type="nucleotide sequence ID" value="NZ_BCMI01000033.1"/>
</dbReference>
<dbReference type="AlphaFoldDB" id="A0A1Z5IZF9"/>
<evidence type="ECO:0008006" key="3">
    <source>
        <dbReference type="Google" id="ProtNLM"/>
    </source>
</evidence>
<reference evidence="1 2" key="1">
    <citation type="submission" date="2015-11" db="EMBL/GenBank/DDBJ databases">
        <title>Draft genome sequences of new species of the genus Lactobacillus isolated from orchardgrass silage.</title>
        <authorList>
            <person name="Tohno M."/>
            <person name="Tanizawa Y."/>
            <person name="Arita M."/>
        </authorList>
    </citation>
    <scope>NUCLEOTIDE SEQUENCE [LARGE SCALE GENOMIC DNA]</scope>
    <source>
        <strain evidence="1 2">IWT25</strain>
    </source>
</reference>
<organism evidence="1 2">
    <name type="scientific">Secundilactobacillus pentosiphilus</name>
    <dbReference type="NCBI Taxonomy" id="1714682"/>
    <lineage>
        <taxon>Bacteria</taxon>
        <taxon>Bacillati</taxon>
        <taxon>Bacillota</taxon>
        <taxon>Bacilli</taxon>
        <taxon>Lactobacillales</taxon>
        <taxon>Lactobacillaceae</taxon>
        <taxon>Secundilactobacillus</taxon>
    </lineage>
</organism>
<dbReference type="OrthoDB" id="2971804at2"/>
<evidence type="ECO:0000313" key="1">
    <source>
        <dbReference type="EMBL" id="GAX07049.1"/>
    </source>
</evidence>
<dbReference type="EMBL" id="BCMI01000033">
    <property type="protein sequence ID" value="GAX07049.1"/>
    <property type="molecule type" value="Genomic_DNA"/>
</dbReference>
<gene>
    <name evidence="1" type="ORF">IWT25_02397</name>
</gene>
<dbReference type="Proteomes" id="UP000198414">
    <property type="component" value="Unassembled WGS sequence"/>
</dbReference>
<accession>A0A1Z5IZF9</accession>
<sequence>MSKSEIFKKAWVLAKAGAVRFGGSSKDYFAASLKIVYAIPATFVLDVASSNHKPAWCARITGLDKRYGFKREFVNGGNGHWELADGVYNWGRGSKREYLIVSNGNAHVVYDDDVKLMFA</sequence>
<dbReference type="InterPro" id="IPR010878">
    <property type="entry name" value="Gp111"/>
</dbReference>
<proteinExistence type="predicted"/>
<comment type="caution">
    <text evidence="1">The sequence shown here is derived from an EMBL/GenBank/DDBJ whole genome shotgun (WGS) entry which is preliminary data.</text>
</comment>
<evidence type="ECO:0000313" key="2">
    <source>
        <dbReference type="Proteomes" id="UP000198414"/>
    </source>
</evidence>
<dbReference type="Pfam" id="PF07410">
    <property type="entry name" value="Phage_Gp111"/>
    <property type="match status" value="1"/>
</dbReference>
<name>A0A1Z5IZF9_9LACO</name>
<protein>
    <recommendedName>
        <fullName evidence="3">Phage protein</fullName>
    </recommendedName>
</protein>